<evidence type="ECO:0000313" key="4">
    <source>
        <dbReference type="Proteomes" id="UP000541558"/>
    </source>
</evidence>
<gene>
    <name evidence="3" type="ORF">D9611_004768</name>
</gene>
<dbReference type="EMBL" id="JAACJK010000220">
    <property type="protein sequence ID" value="KAF5315631.1"/>
    <property type="molecule type" value="Genomic_DNA"/>
</dbReference>
<keyword evidence="2" id="KW-1133">Transmembrane helix</keyword>
<proteinExistence type="predicted"/>
<comment type="caution">
    <text evidence="3">The sequence shown here is derived from an EMBL/GenBank/DDBJ whole genome shotgun (WGS) entry which is preliminary data.</text>
</comment>
<evidence type="ECO:0000313" key="3">
    <source>
        <dbReference type="EMBL" id="KAF5315631.1"/>
    </source>
</evidence>
<feature type="region of interest" description="Disordered" evidence="1">
    <location>
        <begin position="60"/>
        <end position="83"/>
    </location>
</feature>
<feature type="region of interest" description="Disordered" evidence="1">
    <location>
        <begin position="560"/>
        <end position="614"/>
    </location>
</feature>
<reference evidence="3 4" key="1">
    <citation type="journal article" date="2020" name="ISME J.">
        <title>Uncovering the hidden diversity of litter-decomposition mechanisms in mushroom-forming fungi.</title>
        <authorList>
            <person name="Floudas D."/>
            <person name="Bentzer J."/>
            <person name="Ahren D."/>
            <person name="Johansson T."/>
            <person name="Persson P."/>
            <person name="Tunlid A."/>
        </authorList>
    </citation>
    <scope>NUCLEOTIDE SEQUENCE [LARGE SCALE GENOMIC DNA]</scope>
    <source>
        <strain evidence="3 4">CBS 175.51</strain>
    </source>
</reference>
<dbReference type="Proteomes" id="UP000541558">
    <property type="component" value="Unassembled WGS sequence"/>
</dbReference>
<keyword evidence="2" id="KW-0812">Transmembrane</keyword>
<feature type="region of interest" description="Disordered" evidence="1">
    <location>
        <begin position="513"/>
        <end position="536"/>
    </location>
</feature>
<dbReference type="AlphaFoldDB" id="A0A8H5B3I8"/>
<feature type="region of interest" description="Disordered" evidence="1">
    <location>
        <begin position="323"/>
        <end position="354"/>
    </location>
</feature>
<name>A0A8H5B3I8_9AGAR</name>
<accession>A0A8H5B3I8</accession>
<keyword evidence="4" id="KW-1185">Reference proteome</keyword>
<feature type="compositionally biased region" description="Polar residues" evidence="1">
    <location>
        <begin position="337"/>
        <end position="351"/>
    </location>
</feature>
<feature type="compositionally biased region" description="Basic residues" evidence="1">
    <location>
        <begin position="1"/>
        <end position="13"/>
    </location>
</feature>
<dbReference type="OrthoDB" id="2983908at2759"/>
<evidence type="ECO:0000256" key="2">
    <source>
        <dbReference type="SAM" id="Phobius"/>
    </source>
</evidence>
<feature type="region of interest" description="Disordered" evidence="1">
    <location>
        <begin position="1"/>
        <end position="23"/>
    </location>
</feature>
<organism evidence="3 4">
    <name type="scientific">Ephemerocybe angulata</name>
    <dbReference type="NCBI Taxonomy" id="980116"/>
    <lineage>
        <taxon>Eukaryota</taxon>
        <taxon>Fungi</taxon>
        <taxon>Dikarya</taxon>
        <taxon>Basidiomycota</taxon>
        <taxon>Agaricomycotina</taxon>
        <taxon>Agaricomycetes</taxon>
        <taxon>Agaricomycetidae</taxon>
        <taxon>Agaricales</taxon>
        <taxon>Agaricineae</taxon>
        <taxon>Psathyrellaceae</taxon>
        <taxon>Ephemerocybe</taxon>
    </lineage>
</organism>
<protein>
    <submittedName>
        <fullName evidence="3">Uncharacterized protein</fullName>
    </submittedName>
</protein>
<sequence length="639" mass="69722">MAQTRRIRRKISRSRQQLSPMQIARRRALHSAQPARLYKNSKLALVPQKNRLKDSVAEGLQVPHPRPTSLTASGITLPGTGPPKAKHVWTQLEEVSSVPLPVPATLVENKGQGFGYAMVKAAADLTQLSPKTTSLHTTSANSLVSPSFTPLPPLPSFTSNTLLTTTANTQTTLVMAPLVSSASGNNGPDKPKLGTPLIVLLSIGIVCLALGSYLVSRFLCRRRKRVARIIPSLPILEKEHPYDEEAFNRDGRESPVFGGKERSASRLGVEGPLWTWVQYAKPTSTVIPNQRSSLSQPVAEGEDSLVLAPDSQSLARQSIYDNQGNFSTPFTPAPRRQSLTLSKKRASTSSLYRPRESREIGVAITGDTHSILERSRSKLARRSQSYSVLGDRRRRDSVYRPETAYDGADVSSPTTYYQPVTTPGLAPSPVVGKEGRARIQSSYYAVAPYPRLSSMPPSYSIGTARKVHISNAYATSERRTTEQASAELAESQYAPASPGATLYPDDSMSVIAAARQKRRSQSEVKRQSRHLGTEGSKGLLEMDFGVSRMSLSDLAEGALTSDDNHTQFQSNSYSHDSHKPLTRGQDRPPRVPSPPPLPSLTQMGLAHSNPEAYGNYRSPTYSIYGLYGNDRKSHATNIG</sequence>
<feature type="compositionally biased region" description="Basic and acidic residues" evidence="1">
    <location>
        <begin position="575"/>
        <end position="589"/>
    </location>
</feature>
<evidence type="ECO:0000256" key="1">
    <source>
        <dbReference type="SAM" id="MobiDB-lite"/>
    </source>
</evidence>
<keyword evidence="2" id="KW-0472">Membrane</keyword>
<feature type="transmembrane region" description="Helical" evidence="2">
    <location>
        <begin position="197"/>
        <end position="215"/>
    </location>
</feature>